<gene>
    <name evidence="2" type="ORF">C8Q69DRAFT_526508</name>
</gene>
<dbReference type="RefSeq" id="XP_028486356.1">
    <property type="nucleotide sequence ID" value="XM_028633638.1"/>
</dbReference>
<evidence type="ECO:0000313" key="3">
    <source>
        <dbReference type="Proteomes" id="UP000283841"/>
    </source>
</evidence>
<keyword evidence="3" id="KW-1185">Reference proteome</keyword>
<evidence type="ECO:0000259" key="1">
    <source>
        <dbReference type="PROSITE" id="PS00028"/>
    </source>
</evidence>
<organism evidence="2 3">
    <name type="scientific">Byssochlamys spectabilis</name>
    <name type="common">Paecilomyces variotii</name>
    <dbReference type="NCBI Taxonomy" id="264951"/>
    <lineage>
        <taxon>Eukaryota</taxon>
        <taxon>Fungi</taxon>
        <taxon>Dikarya</taxon>
        <taxon>Ascomycota</taxon>
        <taxon>Pezizomycotina</taxon>
        <taxon>Eurotiomycetes</taxon>
        <taxon>Eurotiomycetidae</taxon>
        <taxon>Eurotiales</taxon>
        <taxon>Thermoascaceae</taxon>
        <taxon>Paecilomyces</taxon>
    </lineage>
</organism>
<dbReference type="VEuPathDB" id="FungiDB:C8Q69DRAFT_526508"/>
<name>A0A443HYA2_BYSSP</name>
<dbReference type="InterPro" id="IPR038883">
    <property type="entry name" value="AN11006-like"/>
</dbReference>
<feature type="domain" description="C2H2-type" evidence="1">
    <location>
        <begin position="62"/>
        <end position="84"/>
    </location>
</feature>
<dbReference type="InterPro" id="IPR013087">
    <property type="entry name" value="Znf_C2H2_type"/>
</dbReference>
<dbReference type="PANTHER" id="PTHR42085:SF2">
    <property type="entry name" value="F-BOX DOMAIN-CONTAINING PROTEIN"/>
    <property type="match status" value="1"/>
</dbReference>
<accession>A0A443HYA2</accession>
<dbReference type="GeneID" id="39602915"/>
<dbReference type="EMBL" id="RCNU01000003">
    <property type="protein sequence ID" value="RWQ96711.1"/>
    <property type="molecule type" value="Genomic_DNA"/>
</dbReference>
<protein>
    <recommendedName>
        <fullName evidence="1">C2H2-type domain-containing protein</fullName>
    </recommendedName>
</protein>
<proteinExistence type="predicted"/>
<comment type="caution">
    <text evidence="2">The sequence shown here is derived from an EMBL/GenBank/DDBJ whole genome shotgun (WGS) entry which is preliminary data.</text>
</comment>
<dbReference type="AlphaFoldDB" id="A0A443HYA2"/>
<dbReference type="PROSITE" id="PS00028">
    <property type="entry name" value="ZINC_FINGER_C2H2_1"/>
    <property type="match status" value="1"/>
</dbReference>
<dbReference type="PANTHER" id="PTHR42085">
    <property type="entry name" value="F-BOX DOMAIN-CONTAINING PROTEIN"/>
    <property type="match status" value="1"/>
</dbReference>
<reference evidence="2 3" key="1">
    <citation type="journal article" date="2018" name="Front. Microbiol.">
        <title>Genomic and genetic insights into a cosmopolitan fungus, Paecilomyces variotii (Eurotiales).</title>
        <authorList>
            <person name="Urquhart A.S."/>
            <person name="Mondo S.J."/>
            <person name="Makela M.R."/>
            <person name="Hane J.K."/>
            <person name="Wiebenga A."/>
            <person name="He G."/>
            <person name="Mihaltcheva S."/>
            <person name="Pangilinan J."/>
            <person name="Lipzen A."/>
            <person name="Barry K."/>
            <person name="de Vries R.P."/>
            <person name="Grigoriev I.V."/>
            <person name="Idnurm A."/>
        </authorList>
    </citation>
    <scope>NUCLEOTIDE SEQUENCE [LARGE SCALE GENOMIC DNA]</scope>
    <source>
        <strain evidence="2 3">CBS 101075</strain>
    </source>
</reference>
<sequence length="323" mass="37920">MSEKAAKCPFCPYDSTYDKTSLREHLSQYTATCRIPADGVHDVLQIQEMLHPGFKYWCQYRCPGCSKVINSRRRFIEHVLKLDHYGRYGGRTRRRYHDDEDEEHPWPLPFKKKDVAIPKWTGVFDFLRLPYDIRYIIYKYVLFFGDIMLEQRKPAEIVRPTRRDGKHIWLQYNPCWNSLSLLAVNRQLYDEGRQVFYGLNSFAFVKTDDIPIFLLGIGRGNAGLLQSVQWKNKEGRYENQIDVIRSCMTRAGGADKALEEVPDIWNDDDIFENLLHVLRVTDPPFPCLMRLDAKDKPKKTAVPEALYPGLCIQKSRQWFLMGI</sequence>
<dbReference type="Proteomes" id="UP000283841">
    <property type="component" value="Unassembled WGS sequence"/>
</dbReference>
<evidence type="ECO:0000313" key="2">
    <source>
        <dbReference type="EMBL" id="RWQ96711.1"/>
    </source>
</evidence>